<evidence type="ECO:0000259" key="1">
    <source>
        <dbReference type="Pfam" id="PF00905"/>
    </source>
</evidence>
<dbReference type="PANTHER" id="PTHR30627:SF24">
    <property type="entry name" value="PENICILLIN-BINDING PROTEIN 4B"/>
    <property type="match status" value="1"/>
</dbReference>
<dbReference type="RefSeq" id="WP_346059996.1">
    <property type="nucleotide sequence ID" value="NZ_BAAAVQ010000070.1"/>
</dbReference>
<organism evidence="3 4">
    <name type="scientific">Glutamicibacter bergerei</name>
    <dbReference type="NCBI Taxonomy" id="256702"/>
    <lineage>
        <taxon>Bacteria</taxon>
        <taxon>Bacillati</taxon>
        <taxon>Actinomycetota</taxon>
        <taxon>Actinomycetes</taxon>
        <taxon>Micrococcales</taxon>
        <taxon>Micrococcaceae</taxon>
        <taxon>Glutamicibacter</taxon>
    </lineage>
</organism>
<comment type="caution">
    <text evidence="3">The sequence shown here is derived from an EMBL/GenBank/DDBJ whole genome shotgun (WGS) entry which is preliminary data.</text>
</comment>
<sequence length="486" mass="52542">MNQAIKRVWIALTMMFVVCLAGLSYIQFFSAEKLADNSLNKRQLYREFDLPRGAILVDGKPIAESVPTDDGQFTYQRKYNNPEEYAHLTGYYSLANGSTHLESDLNSWLTGSSSDLVFDRLTAMFTGKKAEGASVELTIDGDLQKKAYEMIPDGLQATIVVTDPKTGAILAMVSKPSFDPNELAVHSTVKAAENMKKLTNVKGLSVYGNPAIDTPIWPGSTFKILDVVTGLESGKFDRTTPIKNPSSLDVGAGPPITNFGEGICGQRAEATLDFIFTQSCNTPFAGMYLELGEKPFADVAERFGFGQQLEIPLNVRPSVFPEGRAKSQYARAVIGQDETKATPLQMNMVAMAIANDGVIMQPNLVKKVIAPDLRVIEEPKPKAFSTATTPEIAQEVSEMMAGPVASGTAMNARVPGVDLRVKTGTAETARKDADGNSLVNSWMTGFAPGDDPQVAITIAIENVPYNTGHNTAGSLMKKMTEAVFNK</sequence>
<protein>
    <submittedName>
        <fullName evidence="3">Penicillin-binding transpeptidase domain-containing protein</fullName>
    </submittedName>
</protein>
<evidence type="ECO:0000313" key="4">
    <source>
        <dbReference type="Proteomes" id="UP001595884"/>
    </source>
</evidence>
<accession>A0ABV9MLG7</accession>
<reference evidence="4" key="1">
    <citation type="journal article" date="2019" name="Int. J. Syst. Evol. Microbiol.">
        <title>The Global Catalogue of Microorganisms (GCM) 10K type strain sequencing project: providing services to taxonomists for standard genome sequencing and annotation.</title>
        <authorList>
            <consortium name="The Broad Institute Genomics Platform"/>
            <consortium name="The Broad Institute Genome Sequencing Center for Infectious Disease"/>
            <person name="Wu L."/>
            <person name="Ma J."/>
        </authorList>
    </citation>
    <scope>NUCLEOTIDE SEQUENCE [LARGE SCALE GENOMIC DNA]</scope>
    <source>
        <strain evidence="4">CGMCC 1.12849</strain>
    </source>
</reference>
<feature type="domain" description="Penicillin binding protein A dimerisation" evidence="2">
    <location>
        <begin position="52"/>
        <end position="135"/>
    </location>
</feature>
<dbReference type="InterPro" id="IPR012338">
    <property type="entry name" value="Beta-lactam/transpept-like"/>
</dbReference>
<dbReference type="Gene3D" id="3.90.1310.10">
    <property type="entry name" value="Penicillin-binding protein 2a (Domain 2)"/>
    <property type="match status" value="1"/>
</dbReference>
<evidence type="ECO:0000259" key="2">
    <source>
        <dbReference type="Pfam" id="PF21922"/>
    </source>
</evidence>
<dbReference type="PANTHER" id="PTHR30627">
    <property type="entry name" value="PEPTIDOGLYCAN D,D-TRANSPEPTIDASE"/>
    <property type="match status" value="1"/>
</dbReference>
<dbReference type="InterPro" id="IPR001460">
    <property type="entry name" value="PCN-bd_Tpept"/>
</dbReference>
<dbReference type="InterPro" id="IPR054120">
    <property type="entry name" value="PBPA_dimer"/>
</dbReference>
<dbReference type="Proteomes" id="UP001595884">
    <property type="component" value="Unassembled WGS sequence"/>
</dbReference>
<proteinExistence type="predicted"/>
<gene>
    <name evidence="3" type="ORF">ACFO7V_07580</name>
</gene>
<dbReference type="Pfam" id="PF21922">
    <property type="entry name" value="PBP_dimer_2"/>
    <property type="match status" value="1"/>
</dbReference>
<dbReference type="EMBL" id="JBHSHE010000030">
    <property type="protein sequence ID" value="MFC4715999.1"/>
    <property type="molecule type" value="Genomic_DNA"/>
</dbReference>
<feature type="domain" description="Penicillin-binding protein transpeptidase" evidence="1">
    <location>
        <begin position="158"/>
        <end position="479"/>
    </location>
</feature>
<dbReference type="Gene3D" id="3.40.710.10">
    <property type="entry name" value="DD-peptidase/beta-lactamase superfamily"/>
    <property type="match status" value="1"/>
</dbReference>
<dbReference type="SUPFAM" id="SSF56601">
    <property type="entry name" value="beta-lactamase/transpeptidase-like"/>
    <property type="match status" value="1"/>
</dbReference>
<keyword evidence="4" id="KW-1185">Reference proteome</keyword>
<name>A0ABV9MLG7_9MICC</name>
<dbReference type="InterPro" id="IPR050515">
    <property type="entry name" value="Beta-lactam/transpept"/>
</dbReference>
<dbReference type="Pfam" id="PF00905">
    <property type="entry name" value="Transpeptidase"/>
    <property type="match status" value="1"/>
</dbReference>
<evidence type="ECO:0000313" key="3">
    <source>
        <dbReference type="EMBL" id="MFC4715999.1"/>
    </source>
</evidence>